<comment type="caution">
    <text evidence="2">The sequence shown here is derived from an EMBL/GenBank/DDBJ whole genome shotgun (WGS) entry which is preliminary data.</text>
</comment>
<organism evidence="2 3">
    <name type="scientific">Rugosimonospora acidiphila</name>
    <dbReference type="NCBI Taxonomy" id="556531"/>
    <lineage>
        <taxon>Bacteria</taxon>
        <taxon>Bacillati</taxon>
        <taxon>Actinomycetota</taxon>
        <taxon>Actinomycetes</taxon>
        <taxon>Micromonosporales</taxon>
        <taxon>Micromonosporaceae</taxon>
        <taxon>Rugosimonospora</taxon>
    </lineage>
</organism>
<reference evidence="3" key="1">
    <citation type="journal article" date="2019" name="Int. J. Syst. Evol. Microbiol.">
        <title>The Global Catalogue of Microorganisms (GCM) 10K type strain sequencing project: providing services to taxonomists for standard genome sequencing and annotation.</title>
        <authorList>
            <consortium name="The Broad Institute Genomics Platform"/>
            <consortium name="The Broad Institute Genome Sequencing Center for Infectious Disease"/>
            <person name="Wu L."/>
            <person name="Ma J."/>
        </authorList>
    </citation>
    <scope>NUCLEOTIDE SEQUENCE [LARGE SCALE GENOMIC DNA]</scope>
    <source>
        <strain evidence="3">JCM 18304</strain>
    </source>
</reference>
<accession>A0ABP9SHF0</accession>
<feature type="domain" description="AB hydrolase-1" evidence="1">
    <location>
        <begin position="7"/>
        <end position="220"/>
    </location>
</feature>
<evidence type="ECO:0000313" key="3">
    <source>
        <dbReference type="Proteomes" id="UP001501570"/>
    </source>
</evidence>
<gene>
    <name evidence="2" type="ORF">GCM10023322_65340</name>
</gene>
<proteinExistence type="predicted"/>
<dbReference type="SUPFAM" id="SSF53474">
    <property type="entry name" value="alpha/beta-Hydrolases"/>
    <property type="match status" value="1"/>
</dbReference>
<dbReference type="Gene3D" id="3.40.50.1820">
    <property type="entry name" value="alpha/beta hydrolase"/>
    <property type="match status" value="1"/>
</dbReference>
<dbReference type="Proteomes" id="UP001501570">
    <property type="component" value="Unassembled WGS sequence"/>
</dbReference>
<evidence type="ECO:0000313" key="2">
    <source>
        <dbReference type="EMBL" id="GAA5196428.1"/>
    </source>
</evidence>
<dbReference type="InterPro" id="IPR029058">
    <property type="entry name" value="AB_hydrolase_fold"/>
</dbReference>
<protein>
    <submittedName>
        <fullName evidence="2">Alpha/beta hydrolase</fullName>
    </submittedName>
</protein>
<dbReference type="InterPro" id="IPR052897">
    <property type="entry name" value="Sec-Metab_Biosynth_Hydrolase"/>
</dbReference>
<sequence>MNGRPNIVLVHGAWADGSCWSGVIERLQNDGYRVTAPQFPETSAADDVARLRQVLNLQDSPTIVAGHSYGGHIMTGLGTDAPNVAGLVYVAAYALDQGETLDGLLSQGPKPPGLANLFTDQRGFVWQPQDEFVRHFASGIDSARGKVLHAAQQPFASAIFSEAMGAPAWRSLPSWYLVATQDEALPPDAQRRFATRMGATVAEVPAGHLAIVSHPDETARLIRTAAESRVAAPASRQTRS</sequence>
<dbReference type="PANTHER" id="PTHR37017">
    <property type="entry name" value="AB HYDROLASE-1 DOMAIN-CONTAINING PROTEIN-RELATED"/>
    <property type="match status" value="1"/>
</dbReference>
<name>A0ABP9SHF0_9ACTN</name>
<evidence type="ECO:0000259" key="1">
    <source>
        <dbReference type="Pfam" id="PF12697"/>
    </source>
</evidence>
<keyword evidence="2" id="KW-0378">Hydrolase</keyword>
<keyword evidence="3" id="KW-1185">Reference proteome</keyword>
<dbReference type="GO" id="GO:0016787">
    <property type="term" value="F:hydrolase activity"/>
    <property type="evidence" value="ECO:0007669"/>
    <property type="project" value="UniProtKB-KW"/>
</dbReference>
<dbReference type="EMBL" id="BAABJQ010000026">
    <property type="protein sequence ID" value="GAA5196428.1"/>
    <property type="molecule type" value="Genomic_DNA"/>
</dbReference>
<dbReference type="PANTHER" id="PTHR37017:SF11">
    <property type="entry name" value="ESTERASE_LIPASE_THIOESTERASE DOMAIN-CONTAINING PROTEIN"/>
    <property type="match status" value="1"/>
</dbReference>
<dbReference type="RefSeq" id="WP_345636182.1">
    <property type="nucleotide sequence ID" value="NZ_BAABJQ010000026.1"/>
</dbReference>
<dbReference type="Pfam" id="PF12697">
    <property type="entry name" value="Abhydrolase_6"/>
    <property type="match status" value="1"/>
</dbReference>
<dbReference type="InterPro" id="IPR000073">
    <property type="entry name" value="AB_hydrolase_1"/>
</dbReference>